<dbReference type="OrthoDB" id="998214at2759"/>
<accession>A0A9J5ZTQ3</accession>
<evidence type="ECO:0000256" key="1">
    <source>
        <dbReference type="SAM" id="MobiDB-lite"/>
    </source>
</evidence>
<dbReference type="GO" id="GO:0003676">
    <property type="term" value="F:nucleic acid binding"/>
    <property type="evidence" value="ECO:0007669"/>
    <property type="project" value="InterPro"/>
</dbReference>
<evidence type="ECO:0000259" key="2">
    <source>
        <dbReference type="PROSITE" id="PS50174"/>
    </source>
</evidence>
<proteinExistence type="predicted"/>
<evidence type="ECO:0000313" key="4">
    <source>
        <dbReference type="Proteomes" id="UP000824120"/>
    </source>
</evidence>
<comment type="caution">
    <text evidence="3">The sequence shown here is derived from an EMBL/GenBank/DDBJ whole genome shotgun (WGS) entry which is preliminary data.</text>
</comment>
<dbReference type="EMBL" id="JACXVP010000003">
    <property type="protein sequence ID" value="KAG5615630.1"/>
    <property type="molecule type" value="Genomic_DNA"/>
</dbReference>
<sequence>MTDKDDFNAAANIMIPIESPEGSRNMIDIQNGEKMAHMEQELEILREELRQVQDLAKLSATTFPTFKTPIYLAKSDFPNQPEQTQHAPTHGQVPSASPTAVRTVPDFSNRDPTIPTMQQILGAHVAAPYEPHVPPVYAAGAPTFTMPAVEYARRWRTEAARVQPPLDESELSKYFIRAQEVTDELDGAAFHTLEIMQAIRVNEGAEPEDTKLSSAEKMVASEMLKYGYQPKNGLGPKSDGIVEPIQLKHQRGTNGLGYEPASGRDRHGSNDTIFVPEQSSIPDQAGVDDITEGIGNLFVAMVGEEEGINLNKLTIRECRTWRNLAELDYQPVPVSTRVLVVWKSSLNFKFA</sequence>
<dbReference type="InterPro" id="IPR000467">
    <property type="entry name" value="G_patch_dom"/>
</dbReference>
<feature type="compositionally biased region" description="Polar residues" evidence="1">
    <location>
        <begin position="77"/>
        <end position="100"/>
    </location>
</feature>
<reference evidence="3 4" key="1">
    <citation type="submission" date="2020-09" db="EMBL/GenBank/DDBJ databases">
        <title>De no assembly of potato wild relative species, Solanum commersonii.</title>
        <authorList>
            <person name="Cho K."/>
        </authorList>
    </citation>
    <scope>NUCLEOTIDE SEQUENCE [LARGE SCALE GENOMIC DNA]</scope>
    <source>
        <strain evidence="3">LZ3.2</strain>
        <tissue evidence="3">Leaf</tissue>
    </source>
</reference>
<gene>
    <name evidence="3" type="ORF">H5410_015454</name>
</gene>
<organism evidence="3 4">
    <name type="scientific">Solanum commersonii</name>
    <name type="common">Commerson's wild potato</name>
    <name type="synonym">Commerson's nightshade</name>
    <dbReference type="NCBI Taxonomy" id="4109"/>
    <lineage>
        <taxon>Eukaryota</taxon>
        <taxon>Viridiplantae</taxon>
        <taxon>Streptophyta</taxon>
        <taxon>Embryophyta</taxon>
        <taxon>Tracheophyta</taxon>
        <taxon>Spermatophyta</taxon>
        <taxon>Magnoliopsida</taxon>
        <taxon>eudicotyledons</taxon>
        <taxon>Gunneridae</taxon>
        <taxon>Pentapetalae</taxon>
        <taxon>asterids</taxon>
        <taxon>lamiids</taxon>
        <taxon>Solanales</taxon>
        <taxon>Solanaceae</taxon>
        <taxon>Solanoideae</taxon>
        <taxon>Solaneae</taxon>
        <taxon>Solanum</taxon>
    </lineage>
</organism>
<feature type="region of interest" description="Disordered" evidence="1">
    <location>
        <begin position="75"/>
        <end position="108"/>
    </location>
</feature>
<protein>
    <recommendedName>
        <fullName evidence="2">G-patch domain-containing protein</fullName>
    </recommendedName>
</protein>
<dbReference type="PROSITE" id="PS50174">
    <property type="entry name" value="G_PATCH"/>
    <property type="match status" value="1"/>
</dbReference>
<dbReference type="SMART" id="SM00443">
    <property type="entry name" value="G_patch"/>
    <property type="match status" value="1"/>
</dbReference>
<feature type="domain" description="G-patch" evidence="2">
    <location>
        <begin position="215"/>
        <end position="261"/>
    </location>
</feature>
<evidence type="ECO:0000313" key="3">
    <source>
        <dbReference type="EMBL" id="KAG5615630.1"/>
    </source>
</evidence>
<dbReference type="Pfam" id="PF01585">
    <property type="entry name" value="G-patch"/>
    <property type="match status" value="1"/>
</dbReference>
<name>A0A9J5ZTQ3_SOLCO</name>
<keyword evidence="4" id="KW-1185">Reference proteome</keyword>
<dbReference type="Proteomes" id="UP000824120">
    <property type="component" value="Chromosome 3"/>
</dbReference>
<dbReference type="AlphaFoldDB" id="A0A9J5ZTQ3"/>